<dbReference type="RefSeq" id="WP_142987823.1">
    <property type="nucleotide sequence ID" value="NZ_FXTD01000018.1"/>
</dbReference>
<evidence type="ECO:0000313" key="2">
    <source>
        <dbReference type="Proteomes" id="UP000319712"/>
    </source>
</evidence>
<protein>
    <submittedName>
        <fullName evidence="1">Uncharacterized protein</fullName>
    </submittedName>
</protein>
<reference evidence="1 2" key="1">
    <citation type="submission" date="2017-05" db="EMBL/GenBank/DDBJ databases">
        <authorList>
            <person name="Varghese N."/>
            <person name="Submissions S."/>
        </authorList>
    </citation>
    <scope>NUCLEOTIDE SEQUENCE [LARGE SCALE GENOMIC DNA]</scope>
    <source>
        <strain evidence="1 2">DSM 19504</strain>
    </source>
</reference>
<sequence length="305" mass="35867">MYLDFFTGKEIASSAKTSTIDSYEDEVEEYQKKDYTYIPIPDSKKYYDLSRDELREIEQGQYLHPDTPMLEAFSRLQEYPFLLFDDFRDFRSEDGEYIPAGIKKFNLPDGSFRADEIANNPDDFRERYDDETYIDAVDSLEEMASERYEILTLADANKRRARELFYRVLSEFEVQLAHLIEQEYPDSESLFNEAKPEAIGRWQKSKIDELVVHISEHMYLSTLLKIVGKSENLREKMGYSSRNQFDNDLGGLVKLRNRIMHPTQTLVHDTDDLKKEINRVNRTVEALDNLNAKEIQPKFPKSVDQ</sequence>
<dbReference type="AlphaFoldDB" id="A0A521F3P7"/>
<dbReference type="Proteomes" id="UP000319712">
    <property type="component" value="Unassembled WGS sequence"/>
</dbReference>
<name>A0A521F3P7_9EURY</name>
<keyword evidence="2" id="KW-1185">Reference proteome</keyword>
<proteinExistence type="predicted"/>
<organism evidence="1 2">
    <name type="scientific">Halorubrum cibi</name>
    <dbReference type="NCBI Taxonomy" id="413815"/>
    <lineage>
        <taxon>Archaea</taxon>
        <taxon>Methanobacteriati</taxon>
        <taxon>Methanobacteriota</taxon>
        <taxon>Stenosarchaea group</taxon>
        <taxon>Halobacteria</taxon>
        <taxon>Halobacteriales</taxon>
        <taxon>Haloferacaceae</taxon>
        <taxon>Halorubrum</taxon>
    </lineage>
</organism>
<evidence type="ECO:0000313" key="1">
    <source>
        <dbReference type="EMBL" id="SMO90794.1"/>
    </source>
</evidence>
<accession>A0A521F3P7</accession>
<dbReference type="EMBL" id="FXTD01000018">
    <property type="protein sequence ID" value="SMO90794.1"/>
    <property type="molecule type" value="Genomic_DNA"/>
</dbReference>
<dbReference type="OrthoDB" id="275736at2157"/>
<gene>
    <name evidence="1" type="ORF">SAMN06264867_11811</name>
</gene>